<dbReference type="EC" id="4.3.2.10" evidence="10"/>
<dbReference type="Gene3D" id="3.40.50.880">
    <property type="match status" value="1"/>
</dbReference>
<evidence type="ECO:0000256" key="1">
    <source>
        <dbReference type="ARBA" id="ARBA00005091"/>
    </source>
</evidence>
<dbReference type="GO" id="GO:0016829">
    <property type="term" value="F:lyase activity"/>
    <property type="evidence" value="ECO:0007669"/>
    <property type="project" value="UniProtKB-KW"/>
</dbReference>
<dbReference type="EC" id="3.5.1.2" evidence="10"/>
<evidence type="ECO:0000256" key="10">
    <source>
        <dbReference type="HAMAP-Rule" id="MF_00278"/>
    </source>
</evidence>
<name>A0A151CFN6_9BACT</name>
<keyword evidence="5 10" id="KW-0315">Glutamine amidotransferase</keyword>
<evidence type="ECO:0000259" key="12">
    <source>
        <dbReference type="Pfam" id="PF00117"/>
    </source>
</evidence>
<dbReference type="PIRSF" id="PIRSF000495">
    <property type="entry name" value="Amidotransf_hisH"/>
    <property type="match status" value="1"/>
</dbReference>
<keyword evidence="6 10" id="KW-0368">Histidine biosynthesis</keyword>
<dbReference type="UniPathway" id="UPA00031">
    <property type="reaction ID" value="UER00010"/>
</dbReference>
<dbReference type="Pfam" id="PF00117">
    <property type="entry name" value="GATase"/>
    <property type="match status" value="1"/>
</dbReference>
<evidence type="ECO:0000256" key="9">
    <source>
        <dbReference type="ARBA" id="ARBA00049534"/>
    </source>
</evidence>
<comment type="catalytic activity">
    <reaction evidence="8 10">
        <text>5-[(5-phospho-1-deoxy-D-ribulos-1-ylimino)methylamino]-1-(5-phospho-beta-D-ribosyl)imidazole-4-carboxamide + L-glutamine = D-erythro-1-(imidazol-4-yl)glycerol 3-phosphate + 5-amino-1-(5-phospho-beta-D-ribosyl)imidazole-4-carboxamide + L-glutamate + H(+)</text>
        <dbReference type="Rhea" id="RHEA:24793"/>
        <dbReference type="ChEBI" id="CHEBI:15378"/>
        <dbReference type="ChEBI" id="CHEBI:29985"/>
        <dbReference type="ChEBI" id="CHEBI:58278"/>
        <dbReference type="ChEBI" id="CHEBI:58359"/>
        <dbReference type="ChEBI" id="CHEBI:58475"/>
        <dbReference type="ChEBI" id="CHEBI:58525"/>
        <dbReference type="EC" id="4.3.2.10"/>
    </reaction>
</comment>
<dbReference type="OrthoDB" id="9807749at2"/>
<dbReference type="PANTHER" id="PTHR42701">
    <property type="entry name" value="IMIDAZOLE GLYCEROL PHOSPHATE SYNTHASE SUBUNIT HISH"/>
    <property type="match status" value="1"/>
</dbReference>
<feature type="domain" description="Glutamine amidotransferase" evidence="12">
    <location>
        <begin position="19"/>
        <end position="206"/>
    </location>
</feature>
<evidence type="ECO:0000313" key="13">
    <source>
        <dbReference type="EMBL" id="KYJ86326.1"/>
    </source>
</evidence>
<dbReference type="GO" id="GO:0004359">
    <property type="term" value="F:glutaminase activity"/>
    <property type="evidence" value="ECO:0007669"/>
    <property type="project" value="UniProtKB-EC"/>
</dbReference>
<dbReference type="AlphaFoldDB" id="A0A151CFN6"/>
<keyword evidence="10" id="KW-0963">Cytoplasm</keyword>
<dbReference type="PANTHER" id="PTHR42701:SF1">
    <property type="entry name" value="IMIDAZOLE GLYCEROL PHOSPHATE SYNTHASE SUBUNIT HISH"/>
    <property type="match status" value="1"/>
</dbReference>
<evidence type="ECO:0000256" key="5">
    <source>
        <dbReference type="ARBA" id="ARBA00022962"/>
    </source>
</evidence>
<comment type="subcellular location">
    <subcellularLocation>
        <location evidence="10">Cytoplasm</location>
    </subcellularLocation>
</comment>
<dbReference type="GO" id="GO:0000105">
    <property type="term" value="P:L-histidine biosynthetic process"/>
    <property type="evidence" value="ECO:0007669"/>
    <property type="project" value="UniProtKB-UniRule"/>
</dbReference>
<evidence type="ECO:0000256" key="6">
    <source>
        <dbReference type="ARBA" id="ARBA00023102"/>
    </source>
</evidence>
<accession>A0A151CFN6</accession>
<dbReference type="HAMAP" id="MF_00278">
    <property type="entry name" value="HisH"/>
    <property type="match status" value="1"/>
</dbReference>
<keyword evidence="7 10" id="KW-0456">Lyase</keyword>
<reference evidence="13 14" key="1">
    <citation type="submission" date="2015-11" db="EMBL/GenBank/DDBJ databases">
        <title>Draft genome of Sulfurovum riftiae 1812E, a member of the Epsilonproteobacteria isolated from the tube of the deep-sea hydrothermal vent tubewom Riftia pachyptila.</title>
        <authorList>
            <person name="Vetriani C."/>
            <person name="Giovannelli D."/>
        </authorList>
    </citation>
    <scope>NUCLEOTIDE SEQUENCE [LARGE SCALE GENOMIC DNA]</scope>
    <source>
        <strain evidence="13 14">1812E</strain>
    </source>
</reference>
<dbReference type="STRING" id="1630136.AS592_05900"/>
<comment type="catalytic activity">
    <reaction evidence="9 10">
        <text>L-glutamine + H2O = L-glutamate + NH4(+)</text>
        <dbReference type="Rhea" id="RHEA:15889"/>
        <dbReference type="ChEBI" id="CHEBI:15377"/>
        <dbReference type="ChEBI" id="CHEBI:28938"/>
        <dbReference type="ChEBI" id="CHEBI:29985"/>
        <dbReference type="ChEBI" id="CHEBI:58359"/>
        <dbReference type="EC" id="3.5.1.2"/>
    </reaction>
</comment>
<protein>
    <recommendedName>
        <fullName evidence="10">Imidazole glycerol phosphate synthase subunit HisH</fullName>
        <ecNumber evidence="10">4.3.2.10</ecNumber>
    </recommendedName>
    <alternativeName>
        <fullName evidence="10">IGP synthase glutaminase subunit</fullName>
        <ecNumber evidence="10">3.5.1.2</ecNumber>
    </alternativeName>
    <alternativeName>
        <fullName evidence="10">IGP synthase subunit HisH</fullName>
    </alternativeName>
    <alternativeName>
        <fullName evidence="10">ImGP synthase subunit HisH</fullName>
        <shortName evidence="10">IGPS subunit HisH</shortName>
    </alternativeName>
</protein>
<dbReference type="PROSITE" id="PS51274">
    <property type="entry name" value="GATASE_COBBQ"/>
    <property type="match status" value="1"/>
</dbReference>
<dbReference type="SUPFAM" id="SSF52317">
    <property type="entry name" value="Class I glutamine amidotransferase-like"/>
    <property type="match status" value="1"/>
</dbReference>
<dbReference type="Proteomes" id="UP000075359">
    <property type="component" value="Unassembled WGS sequence"/>
</dbReference>
<dbReference type="InterPro" id="IPR010139">
    <property type="entry name" value="Imidazole-glycPsynth_HisH"/>
</dbReference>
<dbReference type="GO" id="GO:0005737">
    <property type="term" value="C:cytoplasm"/>
    <property type="evidence" value="ECO:0007669"/>
    <property type="project" value="UniProtKB-SubCell"/>
</dbReference>
<keyword evidence="14" id="KW-1185">Reference proteome</keyword>
<proteinExistence type="inferred from homology"/>
<feature type="active site" description="Nucleophile" evidence="10 11">
    <location>
        <position position="79"/>
    </location>
</feature>
<dbReference type="NCBIfam" id="TIGR01855">
    <property type="entry name" value="IMP_synth_hisH"/>
    <property type="match status" value="1"/>
</dbReference>
<comment type="pathway">
    <text evidence="1 10">Amino-acid biosynthesis; L-histidine biosynthesis; L-histidine from 5-phospho-alpha-D-ribose 1-diphosphate: step 5/9.</text>
</comment>
<evidence type="ECO:0000256" key="7">
    <source>
        <dbReference type="ARBA" id="ARBA00023239"/>
    </source>
</evidence>
<dbReference type="GO" id="GO:0000107">
    <property type="term" value="F:imidazoleglycerol-phosphate synthase activity"/>
    <property type="evidence" value="ECO:0007669"/>
    <property type="project" value="UniProtKB-UniRule"/>
</dbReference>
<comment type="caution">
    <text evidence="13">The sequence shown here is derived from an EMBL/GenBank/DDBJ whole genome shotgun (WGS) entry which is preliminary data.</text>
</comment>
<dbReference type="PROSITE" id="PS51273">
    <property type="entry name" value="GATASE_TYPE_1"/>
    <property type="match status" value="1"/>
</dbReference>
<evidence type="ECO:0000313" key="14">
    <source>
        <dbReference type="Proteomes" id="UP000075359"/>
    </source>
</evidence>
<dbReference type="InterPro" id="IPR029062">
    <property type="entry name" value="Class_I_gatase-like"/>
</dbReference>
<dbReference type="InterPro" id="IPR017926">
    <property type="entry name" value="GATASE"/>
</dbReference>
<evidence type="ECO:0000256" key="11">
    <source>
        <dbReference type="PIRSR" id="PIRSR000495-1"/>
    </source>
</evidence>
<feature type="active site" evidence="10 11">
    <location>
        <position position="191"/>
    </location>
</feature>
<dbReference type="CDD" id="cd01748">
    <property type="entry name" value="GATase1_IGP_Synthase"/>
    <property type="match status" value="1"/>
</dbReference>
<keyword evidence="4 10" id="KW-0378">Hydrolase</keyword>
<comment type="subunit">
    <text evidence="2 10">Heterodimer of HisH and HisF.</text>
</comment>
<evidence type="ECO:0000256" key="3">
    <source>
        <dbReference type="ARBA" id="ARBA00022605"/>
    </source>
</evidence>
<evidence type="ECO:0000256" key="8">
    <source>
        <dbReference type="ARBA" id="ARBA00047838"/>
    </source>
</evidence>
<comment type="function">
    <text evidence="10">IGPS catalyzes the conversion of PRFAR and glutamine to IGP, AICAR and glutamate. The HisH subunit catalyzes the hydrolysis of glutamine to glutamate and ammonia as part of the synthesis of IGP and AICAR. The resulting ammonia molecule is channeled to the active site of HisF.</text>
</comment>
<keyword evidence="3 10" id="KW-0028">Amino-acid biosynthesis</keyword>
<evidence type="ECO:0000256" key="4">
    <source>
        <dbReference type="ARBA" id="ARBA00022801"/>
    </source>
</evidence>
<evidence type="ECO:0000256" key="2">
    <source>
        <dbReference type="ARBA" id="ARBA00011152"/>
    </source>
</evidence>
<gene>
    <name evidence="10" type="primary">hisH</name>
    <name evidence="13" type="ORF">AS592_05900</name>
</gene>
<sequence length="209" mass="23103">MIGIVDYNMGNLASVINAFKKVNADAQLESDPSKLGQYDRLILPGVGAFGDAMEHLKSNGMDEAVKAFAASGKPLLGICLGMQLLFESSEEFGQTEGLGLIPGKVVAFDESRFDHPQKVPHMGWNEMFQVRTSTSSVTSKLFDDLPDDFYLYFVHSFHAVCDDKYAIGKTHYGYEFVSAVQNGNIYGIQPHPEKSHENGLKIIENFTKL</sequence>
<feature type="active site" evidence="10 11">
    <location>
        <position position="193"/>
    </location>
</feature>
<dbReference type="EMBL" id="LNKT01000034">
    <property type="protein sequence ID" value="KYJ86326.1"/>
    <property type="molecule type" value="Genomic_DNA"/>
</dbReference>
<organism evidence="13 14">
    <name type="scientific">Sulfurovum riftiae</name>
    <dbReference type="NCBI Taxonomy" id="1630136"/>
    <lineage>
        <taxon>Bacteria</taxon>
        <taxon>Pseudomonadati</taxon>
        <taxon>Campylobacterota</taxon>
        <taxon>Epsilonproteobacteria</taxon>
        <taxon>Campylobacterales</taxon>
        <taxon>Sulfurovaceae</taxon>
        <taxon>Sulfurovum</taxon>
    </lineage>
</organism>
<dbReference type="RefSeq" id="WP_067331199.1">
    <property type="nucleotide sequence ID" value="NZ_LNKT01000034.1"/>
</dbReference>